<sequence length="147" mass="16842">MGNIKLKLFITITMTTHFNLIIALLVAAFVICLLLQIKYYRKIKTMTKNVSFDDLDIQQSNDIRNHSNFVIKIACSTVGNQLISRILAPDHVKANDVIKALQSKSRQVHQAVLDDLKANNIQSSFKREYRAKRLTMKDVKPKIEETI</sequence>
<proteinExistence type="predicted"/>
<keyword evidence="1" id="KW-1133">Transmembrane helix</keyword>
<gene>
    <name evidence="2" type="ORF">GCM10007422_17650</name>
</gene>
<organism evidence="2 3">
    <name type="scientific">Pedobacter zeae</name>
    <dbReference type="NCBI Taxonomy" id="1737356"/>
    <lineage>
        <taxon>Bacteria</taxon>
        <taxon>Pseudomonadati</taxon>
        <taxon>Bacteroidota</taxon>
        <taxon>Sphingobacteriia</taxon>
        <taxon>Sphingobacteriales</taxon>
        <taxon>Sphingobacteriaceae</taxon>
        <taxon>Pedobacter</taxon>
    </lineage>
</organism>
<keyword evidence="1" id="KW-0472">Membrane</keyword>
<dbReference type="RefSeq" id="WP_229685108.1">
    <property type="nucleotide sequence ID" value="NZ_BMHZ01000002.1"/>
</dbReference>
<evidence type="ECO:0000313" key="3">
    <source>
        <dbReference type="Proteomes" id="UP000642938"/>
    </source>
</evidence>
<accession>A0ABQ1XTP3</accession>
<name>A0ABQ1XTP3_9SPHI</name>
<evidence type="ECO:0000256" key="1">
    <source>
        <dbReference type="SAM" id="Phobius"/>
    </source>
</evidence>
<evidence type="ECO:0000313" key="2">
    <source>
        <dbReference type="EMBL" id="GGH02914.1"/>
    </source>
</evidence>
<comment type="caution">
    <text evidence="2">The sequence shown here is derived from an EMBL/GenBank/DDBJ whole genome shotgun (WGS) entry which is preliminary data.</text>
</comment>
<protein>
    <submittedName>
        <fullName evidence="2">Uncharacterized protein</fullName>
    </submittedName>
</protein>
<feature type="transmembrane region" description="Helical" evidence="1">
    <location>
        <begin position="20"/>
        <end position="40"/>
    </location>
</feature>
<keyword evidence="1" id="KW-0812">Transmembrane</keyword>
<reference evidence="3" key="1">
    <citation type="journal article" date="2019" name="Int. J. Syst. Evol. Microbiol.">
        <title>The Global Catalogue of Microorganisms (GCM) 10K type strain sequencing project: providing services to taxonomists for standard genome sequencing and annotation.</title>
        <authorList>
            <consortium name="The Broad Institute Genomics Platform"/>
            <consortium name="The Broad Institute Genome Sequencing Center for Infectious Disease"/>
            <person name="Wu L."/>
            <person name="Ma J."/>
        </authorList>
    </citation>
    <scope>NUCLEOTIDE SEQUENCE [LARGE SCALE GENOMIC DNA]</scope>
    <source>
        <strain evidence="3">CGMCC 1.15287</strain>
    </source>
</reference>
<dbReference type="EMBL" id="BMHZ01000002">
    <property type="protein sequence ID" value="GGH02914.1"/>
    <property type="molecule type" value="Genomic_DNA"/>
</dbReference>
<dbReference type="Proteomes" id="UP000642938">
    <property type="component" value="Unassembled WGS sequence"/>
</dbReference>
<keyword evidence="3" id="KW-1185">Reference proteome</keyword>